<dbReference type="InterPro" id="IPR026960">
    <property type="entry name" value="RVT-Znf"/>
</dbReference>
<sequence length="155" mass="17581">MVDEEEASVHKQLERCLPTRSRLSQWHVDCSLLCHICDHDGEDDLYVFFECIAARDIWQAAGLEMVLHNDEYQSESVADRIFAICNKEDNGVTTSTCFCNHEGQFVAVVTIWQQTLLSTVEGQVVALLCAMEETCARGFVQVQFESDFRLLVDAI</sequence>
<dbReference type="EMBL" id="LXQA010006228">
    <property type="protein sequence ID" value="MCH84078.1"/>
    <property type="molecule type" value="Genomic_DNA"/>
</dbReference>
<dbReference type="GO" id="GO:0003676">
    <property type="term" value="F:nucleic acid binding"/>
    <property type="evidence" value="ECO:0007669"/>
    <property type="project" value="InterPro"/>
</dbReference>
<proteinExistence type="predicted"/>
<dbReference type="Proteomes" id="UP000265520">
    <property type="component" value="Unassembled WGS sequence"/>
</dbReference>
<comment type="caution">
    <text evidence="3">The sequence shown here is derived from an EMBL/GenBank/DDBJ whole genome shotgun (WGS) entry which is preliminary data.</text>
</comment>
<evidence type="ECO:0000259" key="1">
    <source>
        <dbReference type="Pfam" id="PF13456"/>
    </source>
</evidence>
<feature type="domain" description="Reverse transcriptase zinc-binding" evidence="2">
    <location>
        <begin position="12"/>
        <end position="58"/>
    </location>
</feature>
<evidence type="ECO:0000313" key="3">
    <source>
        <dbReference type="EMBL" id="MCH84078.1"/>
    </source>
</evidence>
<dbReference type="Pfam" id="PF13456">
    <property type="entry name" value="RVT_3"/>
    <property type="match status" value="1"/>
</dbReference>
<evidence type="ECO:0000313" key="4">
    <source>
        <dbReference type="Proteomes" id="UP000265520"/>
    </source>
</evidence>
<evidence type="ECO:0000259" key="2">
    <source>
        <dbReference type="Pfam" id="PF13966"/>
    </source>
</evidence>
<organism evidence="3 4">
    <name type="scientific">Trifolium medium</name>
    <dbReference type="NCBI Taxonomy" id="97028"/>
    <lineage>
        <taxon>Eukaryota</taxon>
        <taxon>Viridiplantae</taxon>
        <taxon>Streptophyta</taxon>
        <taxon>Embryophyta</taxon>
        <taxon>Tracheophyta</taxon>
        <taxon>Spermatophyta</taxon>
        <taxon>Magnoliopsida</taxon>
        <taxon>eudicotyledons</taxon>
        <taxon>Gunneridae</taxon>
        <taxon>Pentapetalae</taxon>
        <taxon>rosids</taxon>
        <taxon>fabids</taxon>
        <taxon>Fabales</taxon>
        <taxon>Fabaceae</taxon>
        <taxon>Papilionoideae</taxon>
        <taxon>50 kb inversion clade</taxon>
        <taxon>NPAAA clade</taxon>
        <taxon>Hologalegina</taxon>
        <taxon>IRL clade</taxon>
        <taxon>Trifolieae</taxon>
        <taxon>Trifolium</taxon>
    </lineage>
</organism>
<dbReference type="Pfam" id="PF13966">
    <property type="entry name" value="zf-RVT"/>
    <property type="match status" value="1"/>
</dbReference>
<accession>A0A392MBA5</accession>
<gene>
    <name evidence="3" type="ORF">A2U01_0004909</name>
</gene>
<dbReference type="AlphaFoldDB" id="A0A392MBA5"/>
<reference evidence="3 4" key="1">
    <citation type="journal article" date="2018" name="Front. Plant Sci.">
        <title>Red Clover (Trifolium pratense) and Zigzag Clover (T. medium) - A Picture of Genomic Similarities and Differences.</title>
        <authorList>
            <person name="Dluhosova J."/>
            <person name="Istvanek J."/>
            <person name="Nedelnik J."/>
            <person name="Repkova J."/>
        </authorList>
    </citation>
    <scope>NUCLEOTIDE SEQUENCE [LARGE SCALE GENOMIC DNA]</scope>
    <source>
        <strain evidence="4">cv. 10/8</strain>
        <tissue evidence="3">Leaf</tissue>
    </source>
</reference>
<name>A0A392MBA5_9FABA</name>
<protein>
    <submittedName>
        <fullName evidence="3">Uncharacterized protein</fullName>
    </submittedName>
</protein>
<keyword evidence="4" id="KW-1185">Reference proteome</keyword>
<dbReference type="InterPro" id="IPR002156">
    <property type="entry name" value="RNaseH_domain"/>
</dbReference>
<feature type="domain" description="RNase H type-1" evidence="1">
    <location>
        <begin position="95"/>
        <end position="155"/>
    </location>
</feature>
<dbReference type="GO" id="GO:0004523">
    <property type="term" value="F:RNA-DNA hybrid ribonuclease activity"/>
    <property type="evidence" value="ECO:0007669"/>
    <property type="project" value="InterPro"/>
</dbReference>